<evidence type="ECO:0000313" key="4">
    <source>
        <dbReference type="EMBL" id="MBB5068781.1"/>
    </source>
</evidence>
<dbReference type="Proteomes" id="UP000580474">
    <property type="component" value="Unassembled WGS sequence"/>
</dbReference>
<dbReference type="InterPro" id="IPR036856">
    <property type="entry name" value="Ald_Oxase/Xan_DH_a/b_sf"/>
</dbReference>
<dbReference type="AlphaFoldDB" id="A0A840NCW4"/>
<evidence type="ECO:0000256" key="2">
    <source>
        <dbReference type="ARBA" id="ARBA00023002"/>
    </source>
</evidence>
<dbReference type="PANTHER" id="PTHR11908:SF132">
    <property type="entry name" value="ALDEHYDE OXIDASE 1-RELATED"/>
    <property type="match status" value="1"/>
</dbReference>
<organism evidence="4 5">
    <name type="scientific">Saccharopolyspora gloriosae</name>
    <dbReference type="NCBI Taxonomy" id="455344"/>
    <lineage>
        <taxon>Bacteria</taxon>
        <taxon>Bacillati</taxon>
        <taxon>Actinomycetota</taxon>
        <taxon>Actinomycetes</taxon>
        <taxon>Pseudonocardiales</taxon>
        <taxon>Pseudonocardiaceae</taxon>
        <taxon>Saccharopolyspora</taxon>
    </lineage>
</organism>
<gene>
    <name evidence="4" type="ORF">BJ969_001869</name>
</gene>
<dbReference type="Gene3D" id="3.90.1170.50">
    <property type="entry name" value="Aldehyde oxidase/xanthine dehydrogenase, a/b hammerhead"/>
    <property type="match status" value="1"/>
</dbReference>
<dbReference type="PANTHER" id="PTHR11908">
    <property type="entry name" value="XANTHINE DEHYDROGENASE"/>
    <property type="match status" value="1"/>
</dbReference>
<keyword evidence="1" id="KW-0500">Molybdenum</keyword>
<accession>A0A840NCW4</accession>
<keyword evidence="2 4" id="KW-0560">Oxidoreductase</keyword>
<sequence>MTTVERAAGAGLRRSEGRAKVTGQATYSSEWRMQDAAYAWPVTATIARGRIGAMDLGAALTVPGVLAAMEPGAAGRLVRGANPETWILQDHEVRFRGQIIGAVVATSAEAAREAASLVRVDYEQQPHQVLLDPDRELETTPTVNAGYPSTTDRGDVDAAWNSAPARIAATYSTPAEHTSSLEPYATIARWDGEELTLYNSDQGPAVSAPEFAALFGLPEGGVRVVAEHIGGGFGAKAFPRSVPVLAGLAAKLVRRPVKVVATRKQMFSLAGHRTPTVQHVRLAADTSGALTAVDHEAIMHTSRYGEFIEQTATVARVMYRTPNLRTAHRVQRVDLPTPGPMRAPGEMPGLFALESAMDELAHELDVDPIELRVRNEPDVEPDSGLPFSSRNLVSCLRDGARRFGWDGRDRTPGVRREGRWLLGTGVAASSFPAFALPSSATALAEQDGTFTVRIAAADIGTGARTALLQLAADELGVPPERVVVQVGRSAYGPAPFAGGSAGTASWSWAMIKTIRSLLADLDERGGVIPDGGLAATADTTEDIAGRSKLSRHAFGAQFAAVRVDADSGEARVDRLLGVFAAGRIVNPRTARSQLLGGMVMGLSIALLERGEIDPVHGAFVNDDLASYHVAANADVGAIEAHWIDEHDDELNPAGVKGIGEIGTTGTAAAIANAVHHATGTRHRHLPLTLDRLRNTS</sequence>
<dbReference type="InterPro" id="IPR016208">
    <property type="entry name" value="Ald_Oxase/xanthine_DH-like"/>
</dbReference>
<evidence type="ECO:0000259" key="3">
    <source>
        <dbReference type="SMART" id="SM01008"/>
    </source>
</evidence>
<dbReference type="InterPro" id="IPR008274">
    <property type="entry name" value="AldOxase/xan_DH_MoCoBD1"/>
</dbReference>
<dbReference type="Pfam" id="PF20256">
    <property type="entry name" value="MoCoBD_2"/>
    <property type="match status" value="1"/>
</dbReference>
<dbReference type="InterPro" id="IPR046867">
    <property type="entry name" value="AldOxase/xan_DH_MoCoBD2"/>
</dbReference>
<comment type="caution">
    <text evidence="4">The sequence shown here is derived from an EMBL/GenBank/DDBJ whole genome shotgun (WGS) entry which is preliminary data.</text>
</comment>
<evidence type="ECO:0000313" key="5">
    <source>
        <dbReference type="Proteomes" id="UP000580474"/>
    </source>
</evidence>
<dbReference type="InterPro" id="IPR000674">
    <property type="entry name" value="Ald_Oxase/Xan_DH_a/b"/>
</dbReference>
<dbReference type="Gene3D" id="3.30.365.10">
    <property type="entry name" value="Aldehyde oxidase/xanthine dehydrogenase, molybdopterin binding domain"/>
    <property type="match status" value="4"/>
</dbReference>
<evidence type="ECO:0000256" key="1">
    <source>
        <dbReference type="ARBA" id="ARBA00022505"/>
    </source>
</evidence>
<dbReference type="SMART" id="SM01008">
    <property type="entry name" value="Ald_Xan_dh_C"/>
    <property type="match status" value="1"/>
</dbReference>
<reference evidence="4 5" key="1">
    <citation type="submission" date="2020-08" db="EMBL/GenBank/DDBJ databases">
        <title>Sequencing the genomes of 1000 actinobacteria strains.</title>
        <authorList>
            <person name="Klenk H.-P."/>
        </authorList>
    </citation>
    <scope>NUCLEOTIDE SEQUENCE [LARGE SCALE GENOMIC DNA]</scope>
    <source>
        <strain evidence="4 5">DSM 45582</strain>
    </source>
</reference>
<dbReference type="GO" id="GO:0004854">
    <property type="term" value="F:xanthine dehydrogenase activity"/>
    <property type="evidence" value="ECO:0007669"/>
    <property type="project" value="UniProtKB-EC"/>
</dbReference>
<dbReference type="SUPFAM" id="SSF56003">
    <property type="entry name" value="Molybdenum cofactor-binding domain"/>
    <property type="match status" value="1"/>
</dbReference>
<dbReference type="Pfam" id="PF01315">
    <property type="entry name" value="Ald_Xan_dh_C"/>
    <property type="match status" value="1"/>
</dbReference>
<dbReference type="InterPro" id="IPR037165">
    <property type="entry name" value="AldOxase/xan_DH_Mopterin-bd_sf"/>
</dbReference>
<dbReference type="EMBL" id="JACHIV010000001">
    <property type="protein sequence ID" value="MBB5068781.1"/>
    <property type="molecule type" value="Genomic_DNA"/>
</dbReference>
<name>A0A840NCW4_9PSEU</name>
<dbReference type="EC" id="1.17.1.4" evidence="4"/>
<keyword evidence="5" id="KW-1185">Reference proteome</keyword>
<proteinExistence type="predicted"/>
<protein>
    <submittedName>
        <fullName evidence="4">Xanthine dehydrogenase YagR molybdenum-binding subunit</fullName>
        <ecNumber evidence="4">1.17.1.4</ecNumber>
    </submittedName>
</protein>
<dbReference type="RefSeq" id="WP_184478500.1">
    <property type="nucleotide sequence ID" value="NZ_JACHIV010000001.1"/>
</dbReference>
<dbReference type="SUPFAM" id="SSF54665">
    <property type="entry name" value="CO dehydrogenase molybdoprotein N-domain-like"/>
    <property type="match status" value="1"/>
</dbReference>
<feature type="domain" description="Aldehyde oxidase/xanthine dehydrogenase a/b hammerhead" evidence="3">
    <location>
        <begin position="22"/>
        <end position="126"/>
    </location>
</feature>
<dbReference type="GO" id="GO:0005506">
    <property type="term" value="F:iron ion binding"/>
    <property type="evidence" value="ECO:0007669"/>
    <property type="project" value="InterPro"/>
</dbReference>
<dbReference type="Pfam" id="PF02738">
    <property type="entry name" value="MoCoBD_1"/>
    <property type="match status" value="1"/>
</dbReference>